<name>A0ABT8M778_9EURY</name>
<organism evidence="2 3">
    <name type="scientific">Methanoculleus frigidifontis</name>
    <dbReference type="NCBI Taxonomy" id="2584085"/>
    <lineage>
        <taxon>Archaea</taxon>
        <taxon>Methanobacteriati</taxon>
        <taxon>Methanobacteriota</taxon>
        <taxon>Stenosarchaea group</taxon>
        <taxon>Methanomicrobia</taxon>
        <taxon>Methanomicrobiales</taxon>
        <taxon>Methanomicrobiaceae</taxon>
        <taxon>Methanoculleus</taxon>
    </lineage>
</organism>
<dbReference type="RefSeq" id="WP_301662838.1">
    <property type="nucleotide sequence ID" value="NZ_VCYH01000001.1"/>
</dbReference>
<feature type="transmembrane region" description="Helical" evidence="1">
    <location>
        <begin position="196"/>
        <end position="215"/>
    </location>
</feature>
<evidence type="ECO:0000313" key="2">
    <source>
        <dbReference type="EMBL" id="MDN7023784.1"/>
    </source>
</evidence>
<reference evidence="2" key="1">
    <citation type="submission" date="2019-05" db="EMBL/GenBank/DDBJ databases">
        <title>Methanoculleus sp. FWC-SCC1, a methanogenic archaeon isolated from deep marine cold seep.</title>
        <authorList>
            <person name="Chen Y.-W."/>
            <person name="Chen S.-C."/>
            <person name="Teng N.-H."/>
            <person name="Lai M.-C."/>
        </authorList>
    </citation>
    <scope>NUCLEOTIDE SEQUENCE</scope>
    <source>
        <strain evidence="2">FWC-SCC1</strain>
    </source>
</reference>
<evidence type="ECO:0000313" key="3">
    <source>
        <dbReference type="Proteomes" id="UP001168338"/>
    </source>
</evidence>
<keyword evidence="1" id="KW-0812">Transmembrane</keyword>
<dbReference type="EMBL" id="VCYH01000001">
    <property type="protein sequence ID" value="MDN7023784.1"/>
    <property type="molecule type" value="Genomic_DNA"/>
</dbReference>
<keyword evidence="3" id="KW-1185">Reference proteome</keyword>
<evidence type="ECO:0000256" key="1">
    <source>
        <dbReference type="SAM" id="Phobius"/>
    </source>
</evidence>
<comment type="caution">
    <text evidence="2">The sequence shown here is derived from an EMBL/GenBank/DDBJ whole genome shotgun (WGS) entry which is preliminary data.</text>
</comment>
<feature type="transmembrane region" description="Helical" evidence="1">
    <location>
        <begin position="77"/>
        <end position="101"/>
    </location>
</feature>
<sequence length="216" mass="21302">MLPFVLSYLAGLATPLGAVCVLPLYPGYIAFLAGLPGERRVLASPAAVGAVVTAGVIAGMFGFGLVTAGLFGLSVSAAIGVVAPALYAVLAVVGAAMLLGVDVAGRLPGVQAPTGGSPAGSALLFGAFFGLIALPCNPGPIILLFALSASAADFAANLLHFLLFALGMATPLFALSLIPAGRGRSIAGFLAQNHRAVSRVTGLFLLAVAVFSLAAA</sequence>
<feature type="transmembrane region" description="Helical" evidence="1">
    <location>
        <begin position="122"/>
        <end position="148"/>
    </location>
</feature>
<keyword evidence="1" id="KW-1133">Transmembrane helix</keyword>
<proteinExistence type="predicted"/>
<feature type="transmembrane region" description="Helical" evidence="1">
    <location>
        <begin position="154"/>
        <end position="175"/>
    </location>
</feature>
<dbReference type="Proteomes" id="UP001168338">
    <property type="component" value="Unassembled WGS sequence"/>
</dbReference>
<accession>A0ABT8M778</accession>
<protein>
    <submittedName>
        <fullName evidence="2">Cytochrome C biogenesis protein</fullName>
    </submittedName>
</protein>
<gene>
    <name evidence="2" type="ORF">FGU65_02540</name>
</gene>
<feature type="transmembrane region" description="Helical" evidence="1">
    <location>
        <begin position="12"/>
        <end position="35"/>
    </location>
</feature>
<keyword evidence="1" id="KW-0472">Membrane</keyword>
<feature type="transmembrane region" description="Helical" evidence="1">
    <location>
        <begin position="47"/>
        <end position="71"/>
    </location>
</feature>